<dbReference type="Gene3D" id="2.70.170.10">
    <property type="entry name" value="Neurotransmitter-gated ion-channel ligand-binding domain"/>
    <property type="match status" value="1"/>
</dbReference>
<evidence type="ECO:0008006" key="17">
    <source>
        <dbReference type="Google" id="ProtNLM"/>
    </source>
</evidence>
<keyword evidence="4" id="KW-1003">Cell membrane</keyword>
<dbReference type="InterPro" id="IPR006201">
    <property type="entry name" value="Neur_channel"/>
</dbReference>
<dbReference type="PRINTS" id="PR00253">
    <property type="entry name" value="GABAARECEPTR"/>
</dbReference>
<dbReference type="GO" id="GO:0005886">
    <property type="term" value="C:plasma membrane"/>
    <property type="evidence" value="ECO:0007669"/>
    <property type="project" value="UniProtKB-SubCell"/>
</dbReference>
<evidence type="ECO:0000256" key="5">
    <source>
        <dbReference type="ARBA" id="ARBA00022692"/>
    </source>
</evidence>
<protein>
    <recommendedName>
        <fullName evidence="17">Transmembrane ion channel</fullName>
    </recommendedName>
</protein>
<dbReference type="GO" id="GO:0004888">
    <property type="term" value="F:transmembrane signaling receptor activity"/>
    <property type="evidence" value="ECO:0007669"/>
    <property type="project" value="InterPro"/>
</dbReference>
<evidence type="ECO:0000256" key="1">
    <source>
        <dbReference type="ARBA" id="ARBA00004141"/>
    </source>
</evidence>
<dbReference type="InterPro" id="IPR036734">
    <property type="entry name" value="Neur_chan_lig-bd_sf"/>
</dbReference>
<dbReference type="InterPro" id="IPR006029">
    <property type="entry name" value="Neurotrans-gated_channel_TM"/>
</dbReference>
<dbReference type="InterPro" id="IPR006028">
    <property type="entry name" value="GABAA/Glycine_rcpt"/>
</dbReference>
<feature type="non-terminal residue" evidence="15">
    <location>
        <position position="1"/>
    </location>
</feature>
<dbReference type="EMBL" id="BTSX01000001">
    <property type="protein sequence ID" value="GMS81770.1"/>
    <property type="molecule type" value="Genomic_DNA"/>
</dbReference>
<feature type="transmembrane region" description="Helical" evidence="11">
    <location>
        <begin position="377"/>
        <end position="399"/>
    </location>
</feature>
<keyword evidence="3 11" id="KW-0813">Transport</keyword>
<evidence type="ECO:0000313" key="16">
    <source>
        <dbReference type="Proteomes" id="UP001432027"/>
    </source>
</evidence>
<keyword evidence="6" id="KW-0732">Signal</keyword>
<evidence type="ECO:0000256" key="9">
    <source>
        <dbReference type="ARBA" id="ARBA00023136"/>
    </source>
</evidence>
<keyword evidence="10 11" id="KW-0407">Ion channel</keyword>
<dbReference type="InterPro" id="IPR006202">
    <property type="entry name" value="Neur_chan_lig-bd"/>
</dbReference>
<dbReference type="CDD" id="cd18987">
    <property type="entry name" value="LGIC_ECD_anion"/>
    <property type="match status" value="1"/>
</dbReference>
<feature type="domain" description="Neurotransmitter-gated ion-channel transmembrane" evidence="14">
    <location>
        <begin position="384"/>
        <end position="649"/>
    </location>
</feature>
<keyword evidence="9 11" id="KW-0472">Membrane</keyword>
<evidence type="ECO:0000256" key="12">
    <source>
        <dbReference type="SAM" id="MobiDB-lite"/>
    </source>
</evidence>
<dbReference type="Pfam" id="PF02932">
    <property type="entry name" value="Neur_chan_memb"/>
    <property type="match status" value="1"/>
</dbReference>
<feature type="region of interest" description="Disordered" evidence="12">
    <location>
        <begin position="484"/>
        <end position="520"/>
    </location>
</feature>
<dbReference type="InterPro" id="IPR036719">
    <property type="entry name" value="Neuro-gated_channel_TM_sf"/>
</dbReference>
<dbReference type="AlphaFoldDB" id="A0AAV5SFW6"/>
<comment type="similarity">
    <text evidence="11">Belongs to the ligand-gated ion channel (TC 1.A.9) family.</text>
</comment>
<evidence type="ECO:0000256" key="7">
    <source>
        <dbReference type="ARBA" id="ARBA00022989"/>
    </source>
</evidence>
<evidence type="ECO:0000256" key="6">
    <source>
        <dbReference type="ARBA" id="ARBA00022729"/>
    </source>
</evidence>
<dbReference type="PRINTS" id="PR00252">
    <property type="entry name" value="NRIONCHANNEL"/>
</dbReference>
<dbReference type="PROSITE" id="PS00236">
    <property type="entry name" value="NEUROTR_ION_CHANNEL"/>
    <property type="match status" value="1"/>
</dbReference>
<gene>
    <name evidence="15" type="ORF">PENTCL1PPCAC_3945</name>
</gene>
<organism evidence="15 16">
    <name type="scientific">Pristionchus entomophagus</name>
    <dbReference type="NCBI Taxonomy" id="358040"/>
    <lineage>
        <taxon>Eukaryota</taxon>
        <taxon>Metazoa</taxon>
        <taxon>Ecdysozoa</taxon>
        <taxon>Nematoda</taxon>
        <taxon>Chromadorea</taxon>
        <taxon>Rhabditida</taxon>
        <taxon>Rhabditina</taxon>
        <taxon>Diplogasteromorpha</taxon>
        <taxon>Diplogasteroidea</taxon>
        <taxon>Neodiplogasteridae</taxon>
        <taxon>Pristionchus</taxon>
    </lineage>
</organism>
<feature type="region of interest" description="Disordered" evidence="12">
    <location>
        <begin position="1"/>
        <end position="38"/>
    </location>
</feature>
<comment type="caution">
    <text evidence="11">Lacks conserved residue(s) required for the propagation of feature annotation.</text>
</comment>
<evidence type="ECO:0000256" key="8">
    <source>
        <dbReference type="ARBA" id="ARBA00023065"/>
    </source>
</evidence>
<evidence type="ECO:0000256" key="10">
    <source>
        <dbReference type="ARBA" id="ARBA00023303"/>
    </source>
</evidence>
<keyword evidence="5 11" id="KW-0812">Transmembrane</keyword>
<dbReference type="SUPFAM" id="SSF63712">
    <property type="entry name" value="Nicotinic receptor ligand binding domain-like"/>
    <property type="match status" value="1"/>
</dbReference>
<evidence type="ECO:0000313" key="15">
    <source>
        <dbReference type="EMBL" id="GMS81770.1"/>
    </source>
</evidence>
<dbReference type="InterPro" id="IPR018000">
    <property type="entry name" value="Neurotransmitter_ion_chnl_CS"/>
</dbReference>
<comment type="subcellular location">
    <subcellularLocation>
        <location evidence="2">Cell membrane</location>
    </subcellularLocation>
    <subcellularLocation>
        <location evidence="1">Membrane</location>
        <topology evidence="1">Multi-pass membrane protein</topology>
    </subcellularLocation>
</comment>
<evidence type="ECO:0000256" key="11">
    <source>
        <dbReference type="RuleBase" id="RU000687"/>
    </source>
</evidence>
<comment type="caution">
    <text evidence="15">The sequence shown here is derived from an EMBL/GenBank/DDBJ whole genome shotgun (WGS) entry which is preliminary data.</text>
</comment>
<dbReference type="Pfam" id="PF02931">
    <property type="entry name" value="Neur_chan_LBD"/>
    <property type="match status" value="1"/>
</dbReference>
<keyword evidence="7 11" id="KW-1133">Transmembrane helix</keyword>
<dbReference type="CDD" id="cd19049">
    <property type="entry name" value="LGIC_TM_anion"/>
    <property type="match status" value="1"/>
</dbReference>
<feature type="transmembrane region" description="Helical" evidence="11">
    <location>
        <begin position="442"/>
        <end position="466"/>
    </location>
</feature>
<reference evidence="15" key="1">
    <citation type="submission" date="2023-10" db="EMBL/GenBank/DDBJ databases">
        <title>Genome assembly of Pristionchus species.</title>
        <authorList>
            <person name="Yoshida K."/>
            <person name="Sommer R.J."/>
        </authorList>
    </citation>
    <scope>NUCLEOTIDE SEQUENCE</scope>
    <source>
        <strain evidence="15">RS0144</strain>
    </source>
</reference>
<dbReference type="NCBIfam" id="TIGR00860">
    <property type="entry name" value="LIC"/>
    <property type="match status" value="1"/>
</dbReference>
<evidence type="ECO:0000259" key="13">
    <source>
        <dbReference type="Pfam" id="PF02931"/>
    </source>
</evidence>
<sequence>ADTSSAAPDARSRMQKTTETTKTTRGGGGGSWSRPRGRLADHHKITVVALMIATLAGAVEAQNLRENMVAAHSRKTFRSHDPNMMNFANPIVDEIAASVSSRLDVDEFVTSTRETLIEEEEEDYFREVWYDRNTTKIHNICEENRSGPAKRNLTWSEPGDLLLKIVGNGVVKGGYNMFMAPGQAKGRETKIHVALYIESMSSFKAQTMDFEVDTYLAMGWFDRRLAHNCSYPILVTSKVISDRIWQPDLYFVNSKFAYLQEVTTPNMMVIVYPDGLVFKSMRIDVTLSCSMELKRFPMDTQRCPVTVQSYAYVEELVNLTWFKKGDDFPLGVNSDIRLNDMVITKKEYEKCAGPYPMFRGTARWSCIRAYIVMRRLVLFHIIQTYIPTGMLVVISWMSFWLDPRASPARISLTITSLLTLTTMSNGARQDLPQVSYIKALDIWLTFSQGLIFLVLLEYSFVSFYMTKRSFDCIHRRAYQHRSLRRSQSWNSKSDDDRPEQTVPQNIEEIPFRQQKRPSSEYDEMLQPPAIHLNGVKHRTPTAPTSNGHTPYSLSQGLSKCANNAAVLLRSSGLEPEFVRRRNSWFDREEETAALMSATPHAAAHIYNKFDFSKPCQKCSLHNERIAKRIDHYSRMIFPTVFILFCSIYWAYYTYTEDTHGET</sequence>
<evidence type="ECO:0000256" key="2">
    <source>
        <dbReference type="ARBA" id="ARBA00004236"/>
    </source>
</evidence>
<feature type="domain" description="Neurotransmitter-gated ion-channel ligand-binding" evidence="13">
    <location>
        <begin position="174"/>
        <end position="375"/>
    </location>
</feature>
<dbReference type="InterPro" id="IPR038050">
    <property type="entry name" value="Neuro_actylchol_rec"/>
</dbReference>
<accession>A0AAV5SFW6</accession>
<feature type="transmembrane region" description="Helical" evidence="11">
    <location>
        <begin position="635"/>
        <end position="654"/>
    </location>
</feature>
<name>A0AAV5SFW6_9BILA</name>
<keyword evidence="16" id="KW-1185">Reference proteome</keyword>
<proteinExistence type="inferred from homology"/>
<keyword evidence="8 11" id="KW-0406">Ion transport</keyword>
<dbReference type="Proteomes" id="UP001432027">
    <property type="component" value="Unassembled WGS sequence"/>
</dbReference>
<dbReference type="GO" id="GO:0005230">
    <property type="term" value="F:extracellular ligand-gated monoatomic ion channel activity"/>
    <property type="evidence" value="ECO:0007669"/>
    <property type="project" value="InterPro"/>
</dbReference>
<evidence type="ECO:0000256" key="4">
    <source>
        <dbReference type="ARBA" id="ARBA00022475"/>
    </source>
</evidence>
<dbReference type="Gene3D" id="1.20.58.390">
    <property type="entry name" value="Neurotransmitter-gated ion-channel transmembrane domain"/>
    <property type="match status" value="2"/>
</dbReference>
<evidence type="ECO:0000256" key="3">
    <source>
        <dbReference type="ARBA" id="ARBA00022448"/>
    </source>
</evidence>
<dbReference type="SUPFAM" id="SSF90112">
    <property type="entry name" value="Neurotransmitter-gated ion-channel transmembrane pore"/>
    <property type="match status" value="1"/>
</dbReference>
<evidence type="ECO:0000259" key="14">
    <source>
        <dbReference type="Pfam" id="PF02932"/>
    </source>
</evidence>
<dbReference type="PANTHER" id="PTHR18945">
    <property type="entry name" value="NEUROTRANSMITTER GATED ION CHANNEL"/>
    <property type="match status" value="1"/>
</dbReference>